<reference evidence="3" key="1">
    <citation type="journal article" date="2019" name="Int. J. Syst. Evol. Microbiol.">
        <title>The Global Catalogue of Microorganisms (GCM) 10K type strain sequencing project: providing services to taxonomists for standard genome sequencing and annotation.</title>
        <authorList>
            <consortium name="The Broad Institute Genomics Platform"/>
            <consortium name="The Broad Institute Genome Sequencing Center for Infectious Disease"/>
            <person name="Wu L."/>
            <person name="Ma J."/>
        </authorList>
    </citation>
    <scope>NUCLEOTIDE SEQUENCE [LARGE SCALE GENOMIC DNA]</scope>
    <source>
        <strain evidence="3">JCM 17839</strain>
    </source>
</reference>
<feature type="domain" description="NADP-dependent oxidoreductase" evidence="1">
    <location>
        <begin position="10"/>
        <end position="294"/>
    </location>
</feature>
<protein>
    <submittedName>
        <fullName evidence="2">Aldo/keto reductase</fullName>
    </submittedName>
</protein>
<dbReference type="EMBL" id="BAABGP010000022">
    <property type="protein sequence ID" value="GAA4489782.1"/>
    <property type="molecule type" value="Genomic_DNA"/>
</dbReference>
<dbReference type="Pfam" id="PF00248">
    <property type="entry name" value="Aldo_ket_red"/>
    <property type="match status" value="1"/>
</dbReference>
<dbReference type="PANTHER" id="PTHR42686">
    <property type="entry name" value="GH17980P-RELATED"/>
    <property type="match status" value="1"/>
</dbReference>
<accession>A0ABP8PNT1</accession>
<dbReference type="PANTHER" id="PTHR42686:SF1">
    <property type="entry name" value="GH17980P-RELATED"/>
    <property type="match status" value="1"/>
</dbReference>
<evidence type="ECO:0000313" key="2">
    <source>
        <dbReference type="EMBL" id="GAA4489782.1"/>
    </source>
</evidence>
<dbReference type="SUPFAM" id="SSF51430">
    <property type="entry name" value="NAD(P)-linked oxidoreductase"/>
    <property type="match status" value="1"/>
</dbReference>
<gene>
    <name evidence="2" type="ORF">GCM10023171_31250</name>
</gene>
<keyword evidence="3" id="KW-1185">Reference proteome</keyword>
<name>A0ABP8PNT1_9MICO</name>
<evidence type="ECO:0000313" key="3">
    <source>
        <dbReference type="Proteomes" id="UP001500731"/>
    </source>
</evidence>
<proteinExistence type="predicted"/>
<sequence>MHVEHRHLARLMLGASGLGRRAESPGDEAVARATARALVASGRPIDTSNAYASGRSEQLLGRALRELPAAEAADAAARIVTKVDADPQTGRLDRERVLRSADESLSRLGVDRIPLLHLHDPYSITFDEACARGGAIDALVELRDSGVAGAIGIAAGPVPLVARYADIGVFDAVLVHNRWTLVDRSARALFERASLQGMTVFNAAPFGGGLLARGAASGSTYAYRPATEELRRWVARVEALSARHGVTLAAVALQFSLRAPFIHSTIVGASSVRRITTLDDLADAVVPDELWSELAAMPSAPTWIDDDQEERR</sequence>
<dbReference type="InterPro" id="IPR023210">
    <property type="entry name" value="NADP_OxRdtase_dom"/>
</dbReference>
<dbReference type="Proteomes" id="UP001500731">
    <property type="component" value="Unassembled WGS sequence"/>
</dbReference>
<dbReference type="CDD" id="cd19090">
    <property type="entry name" value="AKR_AKR15A-like"/>
    <property type="match status" value="1"/>
</dbReference>
<evidence type="ECO:0000259" key="1">
    <source>
        <dbReference type="Pfam" id="PF00248"/>
    </source>
</evidence>
<organism evidence="2 3">
    <name type="scientific">Microbacterium panaciterrae</name>
    <dbReference type="NCBI Taxonomy" id="985759"/>
    <lineage>
        <taxon>Bacteria</taxon>
        <taxon>Bacillati</taxon>
        <taxon>Actinomycetota</taxon>
        <taxon>Actinomycetes</taxon>
        <taxon>Micrococcales</taxon>
        <taxon>Microbacteriaceae</taxon>
        <taxon>Microbacterium</taxon>
    </lineage>
</organism>
<comment type="caution">
    <text evidence="2">The sequence shown here is derived from an EMBL/GenBank/DDBJ whole genome shotgun (WGS) entry which is preliminary data.</text>
</comment>
<dbReference type="Gene3D" id="3.20.20.100">
    <property type="entry name" value="NADP-dependent oxidoreductase domain"/>
    <property type="match status" value="1"/>
</dbReference>
<dbReference type="InterPro" id="IPR020471">
    <property type="entry name" value="AKR"/>
</dbReference>
<dbReference type="InterPro" id="IPR036812">
    <property type="entry name" value="NAD(P)_OxRdtase_dom_sf"/>
</dbReference>